<evidence type="ECO:0000256" key="6">
    <source>
        <dbReference type="ARBA" id="ARBA00023014"/>
    </source>
</evidence>
<name>A0A410QGG2_9FIRM</name>
<evidence type="ECO:0000256" key="2">
    <source>
        <dbReference type="ARBA" id="ARBA00022485"/>
    </source>
</evidence>
<dbReference type="SUPFAM" id="SSF102114">
    <property type="entry name" value="Radical SAM enzymes"/>
    <property type="match status" value="1"/>
</dbReference>
<dbReference type="SFLD" id="SFLDS00029">
    <property type="entry name" value="Radical_SAM"/>
    <property type="match status" value="1"/>
</dbReference>
<protein>
    <submittedName>
        <fullName evidence="8">[FeFe] hydrogenase H-cluster radical SAM maturase HydG</fullName>
    </submittedName>
</protein>
<dbReference type="CDD" id="cd01335">
    <property type="entry name" value="Radical_SAM"/>
    <property type="match status" value="1"/>
</dbReference>
<feature type="domain" description="Radical SAM core" evidence="7">
    <location>
        <begin position="72"/>
        <end position="305"/>
    </location>
</feature>
<dbReference type="InterPro" id="IPR013785">
    <property type="entry name" value="Aldolase_TIM"/>
</dbReference>
<dbReference type="InterPro" id="IPR010722">
    <property type="entry name" value="BATS_dom"/>
</dbReference>
<gene>
    <name evidence="8" type="primary">hydG</name>
    <name evidence="8" type="ORF">EQM13_16755</name>
</gene>
<keyword evidence="3" id="KW-0949">S-adenosyl-L-methionine</keyword>
<evidence type="ECO:0000256" key="5">
    <source>
        <dbReference type="ARBA" id="ARBA00023004"/>
    </source>
</evidence>
<dbReference type="InterPro" id="IPR024007">
    <property type="entry name" value="FeFe-hyd_mat_HydG"/>
</dbReference>
<dbReference type="GO" id="GO:0046872">
    <property type="term" value="F:metal ion binding"/>
    <property type="evidence" value="ECO:0007669"/>
    <property type="project" value="UniProtKB-KW"/>
</dbReference>
<dbReference type="GO" id="GO:0003824">
    <property type="term" value="F:catalytic activity"/>
    <property type="evidence" value="ECO:0007669"/>
    <property type="project" value="InterPro"/>
</dbReference>
<dbReference type="Pfam" id="PF06968">
    <property type="entry name" value="BATS"/>
    <property type="match status" value="1"/>
</dbReference>
<dbReference type="SFLD" id="SFLDG01060">
    <property type="entry name" value="BATS_domain_containing"/>
    <property type="match status" value="1"/>
</dbReference>
<dbReference type="OrthoDB" id="9801120at2"/>
<keyword evidence="6" id="KW-0411">Iron-sulfur</keyword>
<evidence type="ECO:0000256" key="1">
    <source>
        <dbReference type="ARBA" id="ARBA00001966"/>
    </source>
</evidence>
<keyword evidence="5" id="KW-0408">Iron</keyword>
<dbReference type="Pfam" id="PF04055">
    <property type="entry name" value="Radical_SAM"/>
    <property type="match status" value="1"/>
</dbReference>
<evidence type="ECO:0000259" key="7">
    <source>
        <dbReference type="PROSITE" id="PS51918"/>
    </source>
</evidence>
<evidence type="ECO:0000256" key="4">
    <source>
        <dbReference type="ARBA" id="ARBA00022723"/>
    </source>
</evidence>
<dbReference type="PANTHER" id="PTHR43583:SF2">
    <property type="entry name" value="THIAZOLE BIOSYNTHESIS PROTEIN"/>
    <property type="match status" value="1"/>
</dbReference>
<dbReference type="RefSeq" id="WP_128753301.1">
    <property type="nucleotide sequence ID" value="NZ_CP035282.1"/>
</dbReference>
<dbReference type="NCBIfam" id="TIGR03955">
    <property type="entry name" value="rSAM_HydG"/>
    <property type="match status" value="1"/>
</dbReference>
<comment type="cofactor">
    <cofactor evidence="1">
        <name>[4Fe-4S] cluster</name>
        <dbReference type="ChEBI" id="CHEBI:49883"/>
    </cofactor>
</comment>
<keyword evidence="4" id="KW-0479">Metal-binding</keyword>
<dbReference type="GO" id="GO:0051539">
    <property type="term" value="F:4 iron, 4 sulfur cluster binding"/>
    <property type="evidence" value="ECO:0007669"/>
    <property type="project" value="UniProtKB-KW"/>
</dbReference>
<accession>A0A410QGG2</accession>
<dbReference type="EMBL" id="CP035282">
    <property type="protein sequence ID" value="QAT63100.1"/>
    <property type="molecule type" value="Genomic_DNA"/>
</dbReference>
<evidence type="ECO:0000256" key="3">
    <source>
        <dbReference type="ARBA" id="ARBA00022691"/>
    </source>
</evidence>
<dbReference type="PANTHER" id="PTHR43583">
    <property type="entry name" value="2-IMINOACETATE SYNTHASE"/>
    <property type="match status" value="1"/>
</dbReference>
<proteinExistence type="predicted"/>
<organism evidence="8 9">
    <name type="scientific">Acidilutibacter cellobiosedens</name>
    <dbReference type="NCBI Taxonomy" id="2507161"/>
    <lineage>
        <taxon>Bacteria</taxon>
        <taxon>Bacillati</taxon>
        <taxon>Bacillota</taxon>
        <taxon>Tissierellia</taxon>
        <taxon>Tissierellales</taxon>
        <taxon>Acidilutibacteraceae</taxon>
        <taxon>Acidilutibacter</taxon>
    </lineage>
</organism>
<dbReference type="PROSITE" id="PS51918">
    <property type="entry name" value="RADICAL_SAM"/>
    <property type="match status" value="1"/>
</dbReference>
<sequence>MYSEDFINDDEIFKLLEEGKNAEKNEIREIINKSLQKIRLEPIETAKLLQTEDKELQEEIFAAARKLKERIYGNRIVFFAPLYIGNKCINNCLYCGFRRDNKAIVRKTLTEEELVEQVKILESKGHKRLILVYGEHPFYNADFIANTVKIVYNTKNHNGEIRRVNINAAPMDVEGYRKLKKVGIGTFQIFQETYHHKTYNILHPQNDMKGNYPWRLYGLDRAMQGGIDDVGIGALFGLFDWKFEVMGLLYHAIHLEKTFGVGPHTISFPRIEPAINTEFYDQTKYKVSDEDFKRVVSILRLSVPYTGMILTARETPEVRREIIPLGISQIDAGSKVGIGGYTKDDYIPEKEQFHLGDIRALDTVVNEMCENGHITSFCTACYRSGRTGEDFMDMAKPGLIQKFCVPNGILTFKEYLLDYASEKTRKNGEALINKELEEIGESDPGRRKMIEEKIALLEKGERDIYV</sequence>
<dbReference type="GO" id="GO:0044272">
    <property type="term" value="P:sulfur compound biosynthetic process"/>
    <property type="evidence" value="ECO:0007669"/>
    <property type="project" value="UniProtKB-ARBA"/>
</dbReference>
<evidence type="ECO:0000313" key="9">
    <source>
        <dbReference type="Proteomes" id="UP000287969"/>
    </source>
</evidence>
<dbReference type="AlphaFoldDB" id="A0A410QGG2"/>
<dbReference type="Proteomes" id="UP000287969">
    <property type="component" value="Chromosome"/>
</dbReference>
<dbReference type="SFLD" id="SFLDG01081">
    <property type="entry name" value="cleavage_of_the_Ca-Cb_bond_in"/>
    <property type="match status" value="1"/>
</dbReference>
<dbReference type="Gene3D" id="3.20.20.70">
    <property type="entry name" value="Aldolase class I"/>
    <property type="match status" value="1"/>
</dbReference>
<dbReference type="GO" id="GO:0042364">
    <property type="term" value="P:water-soluble vitamin biosynthetic process"/>
    <property type="evidence" value="ECO:0007669"/>
    <property type="project" value="UniProtKB-ARBA"/>
</dbReference>
<dbReference type="SFLD" id="SFLDF00319">
    <property type="entry name" value="Fe_hydrogenase_maturase_(HydG"/>
    <property type="match status" value="1"/>
</dbReference>
<keyword evidence="2" id="KW-0004">4Fe-4S</keyword>
<dbReference type="InterPro" id="IPR058240">
    <property type="entry name" value="rSAM_sf"/>
</dbReference>
<dbReference type="InterPro" id="IPR034428">
    <property type="entry name" value="ThiH/NoCL/HydG-like"/>
</dbReference>
<reference evidence="9" key="1">
    <citation type="submission" date="2019-01" db="EMBL/GenBank/DDBJ databases">
        <title>Draft genomes of a novel of Sporanaerobacter strains.</title>
        <authorList>
            <person name="Ma S."/>
        </authorList>
    </citation>
    <scope>NUCLEOTIDE SEQUENCE [LARGE SCALE GENOMIC DNA]</scope>
    <source>
        <strain evidence="9">NJN-17</strain>
    </source>
</reference>
<dbReference type="SMART" id="SM00876">
    <property type="entry name" value="BATS"/>
    <property type="match status" value="1"/>
</dbReference>
<dbReference type="KEGG" id="spoa:EQM13_16755"/>
<keyword evidence="9" id="KW-1185">Reference proteome</keyword>
<dbReference type="InterPro" id="IPR007197">
    <property type="entry name" value="rSAM"/>
</dbReference>
<evidence type="ECO:0000313" key="8">
    <source>
        <dbReference type="EMBL" id="QAT63100.1"/>
    </source>
</evidence>